<reference evidence="2" key="1">
    <citation type="journal article" date="2019" name="Int. J. Syst. Evol. Microbiol.">
        <title>The Global Catalogue of Microorganisms (GCM) 10K type strain sequencing project: providing services to taxonomists for standard genome sequencing and annotation.</title>
        <authorList>
            <consortium name="The Broad Institute Genomics Platform"/>
            <consortium name="The Broad Institute Genome Sequencing Center for Infectious Disease"/>
            <person name="Wu L."/>
            <person name="Ma J."/>
        </authorList>
    </citation>
    <scope>NUCLEOTIDE SEQUENCE [LARGE SCALE GENOMIC DNA]</scope>
    <source>
        <strain evidence="2">JCM 11136</strain>
    </source>
</reference>
<comment type="caution">
    <text evidence="1">The sequence shown here is derived from an EMBL/GenBank/DDBJ whole genome shotgun (WGS) entry which is preliminary data.</text>
</comment>
<gene>
    <name evidence="1" type="ORF">GCM10009560_16320</name>
</gene>
<accession>A0ABP3ZBX0</accession>
<organism evidence="1 2">
    <name type="scientific">Nonomuraea longicatena</name>
    <dbReference type="NCBI Taxonomy" id="83682"/>
    <lineage>
        <taxon>Bacteria</taxon>
        <taxon>Bacillati</taxon>
        <taxon>Actinomycetota</taxon>
        <taxon>Actinomycetes</taxon>
        <taxon>Streptosporangiales</taxon>
        <taxon>Streptosporangiaceae</taxon>
        <taxon>Nonomuraea</taxon>
    </lineage>
</organism>
<protein>
    <submittedName>
        <fullName evidence="1">Uncharacterized protein</fullName>
    </submittedName>
</protein>
<keyword evidence="2" id="KW-1185">Reference proteome</keyword>
<sequence length="95" mass="10199">MYSLIPLKKMAEGLGSGDELPALVLADCLLLNLRALQQAADPALTGEDHAFGDVRQALIKVLGTQDWGPQMAAEAIAFALEYCVNIRDAMRTVQA</sequence>
<dbReference type="Proteomes" id="UP001501578">
    <property type="component" value="Unassembled WGS sequence"/>
</dbReference>
<name>A0ABP3ZBX0_9ACTN</name>
<dbReference type="EMBL" id="BAAAHQ010000007">
    <property type="protein sequence ID" value="GAA0919005.1"/>
    <property type="molecule type" value="Genomic_DNA"/>
</dbReference>
<proteinExistence type="predicted"/>
<dbReference type="RefSeq" id="WP_343949098.1">
    <property type="nucleotide sequence ID" value="NZ_BAAAHQ010000007.1"/>
</dbReference>
<evidence type="ECO:0000313" key="2">
    <source>
        <dbReference type="Proteomes" id="UP001501578"/>
    </source>
</evidence>
<evidence type="ECO:0000313" key="1">
    <source>
        <dbReference type="EMBL" id="GAA0919005.1"/>
    </source>
</evidence>